<evidence type="ECO:0000313" key="1">
    <source>
        <dbReference type="EMBL" id="CAI9279205.1"/>
    </source>
</evidence>
<keyword evidence="2" id="KW-1185">Reference proteome</keyword>
<organism evidence="1 2">
    <name type="scientific">Lactuca saligna</name>
    <name type="common">Willowleaf lettuce</name>
    <dbReference type="NCBI Taxonomy" id="75948"/>
    <lineage>
        <taxon>Eukaryota</taxon>
        <taxon>Viridiplantae</taxon>
        <taxon>Streptophyta</taxon>
        <taxon>Embryophyta</taxon>
        <taxon>Tracheophyta</taxon>
        <taxon>Spermatophyta</taxon>
        <taxon>Magnoliopsida</taxon>
        <taxon>eudicotyledons</taxon>
        <taxon>Gunneridae</taxon>
        <taxon>Pentapetalae</taxon>
        <taxon>asterids</taxon>
        <taxon>campanulids</taxon>
        <taxon>Asterales</taxon>
        <taxon>Asteraceae</taxon>
        <taxon>Cichorioideae</taxon>
        <taxon>Cichorieae</taxon>
        <taxon>Lactucinae</taxon>
        <taxon>Lactuca</taxon>
    </lineage>
</organism>
<dbReference type="AlphaFoldDB" id="A0AA36E252"/>
<dbReference type="Proteomes" id="UP001177003">
    <property type="component" value="Chromosome 4"/>
</dbReference>
<sequence>MTSKKALVKRLIGVVADLNSKIERILQKKDEPDTAFGEDEDMVNEEEEETYYYRTQLEYDDTSTYGLEGEVGHTYAIHTKIEENHKTKEKIGVESLEKANEDIVNEQIYCDMEWLAHGKTADERKVDDTPSRTQFVT</sequence>
<evidence type="ECO:0000313" key="2">
    <source>
        <dbReference type="Proteomes" id="UP001177003"/>
    </source>
</evidence>
<protein>
    <submittedName>
        <fullName evidence="1">Uncharacterized protein</fullName>
    </submittedName>
</protein>
<dbReference type="EMBL" id="OX465080">
    <property type="protein sequence ID" value="CAI9279205.1"/>
    <property type="molecule type" value="Genomic_DNA"/>
</dbReference>
<gene>
    <name evidence="1" type="ORF">LSALG_LOCUS19020</name>
</gene>
<proteinExistence type="predicted"/>
<reference evidence="1" key="1">
    <citation type="submission" date="2023-04" db="EMBL/GenBank/DDBJ databases">
        <authorList>
            <person name="Vijverberg K."/>
            <person name="Xiong W."/>
            <person name="Schranz E."/>
        </authorList>
    </citation>
    <scope>NUCLEOTIDE SEQUENCE</scope>
</reference>
<name>A0AA36E252_LACSI</name>
<accession>A0AA36E252</accession>